<gene>
    <name evidence="11" type="ORF">FB559_0519</name>
</gene>
<comment type="subcellular location">
    <subcellularLocation>
        <location evidence="1 9">Cell membrane</location>
        <topology evidence="1 9">Multi-pass membrane protein</topology>
    </subcellularLocation>
</comment>
<evidence type="ECO:0000256" key="1">
    <source>
        <dbReference type="ARBA" id="ARBA00004651"/>
    </source>
</evidence>
<dbReference type="AlphaFoldDB" id="A0A543CD55"/>
<evidence type="ECO:0000256" key="3">
    <source>
        <dbReference type="ARBA" id="ARBA00022448"/>
    </source>
</evidence>
<evidence type="ECO:0000313" key="11">
    <source>
        <dbReference type="EMBL" id="TQL95026.1"/>
    </source>
</evidence>
<dbReference type="InterPro" id="IPR035906">
    <property type="entry name" value="MetI-like_sf"/>
</dbReference>
<dbReference type="PANTHER" id="PTHR30614">
    <property type="entry name" value="MEMBRANE COMPONENT OF AMINO ACID ABC TRANSPORTER"/>
    <property type="match status" value="1"/>
</dbReference>
<keyword evidence="7 9" id="KW-1133">Transmembrane helix</keyword>
<name>A0A543CD55_9ACTN</name>
<evidence type="ECO:0000256" key="4">
    <source>
        <dbReference type="ARBA" id="ARBA00022475"/>
    </source>
</evidence>
<keyword evidence="8 9" id="KW-0472">Membrane</keyword>
<feature type="domain" description="ABC transmembrane type-1" evidence="10">
    <location>
        <begin position="23"/>
        <end position="218"/>
    </location>
</feature>
<dbReference type="InterPro" id="IPR043429">
    <property type="entry name" value="ArtM/GltK/GlnP/TcyL/YhdX-like"/>
</dbReference>
<dbReference type="NCBIfam" id="TIGR01726">
    <property type="entry name" value="HEQRo_perm_3TM"/>
    <property type="match status" value="1"/>
</dbReference>
<evidence type="ECO:0000256" key="7">
    <source>
        <dbReference type="ARBA" id="ARBA00022989"/>
    </source>
</evidence>
<dbReference type="EMBL" id="VFOZ01000001">
    <property type="protein sequence ID" value="TQL95026.1"/>
    <property type="molecule type" value="Genomic_DNA"/>
</dbReference>
<proteinExistence type="inferred from homology"/>
<keyword evidence="6" id="KW-0029">Amino-acid transport</keyword>
<dbReference type="SUPFAM" id="SSF161098">
    <property type="entry name" value="MetI-like"/>
    <property type="match status" value="1"/>
</dbReference>
<accession>A0A543CD55</accession>
<comment type="similarity">
    <text evidence="2">Belongs to the binding-protein-dependent transport system permease family. HisMQ subfamily.</text>
</comment>
<dbReference type="Pfam" id="PF00528">
    <property type="entry name" value="BPD_transp_1"/>
    <property type="match status" value="1"/>
</dbReference>
<feature type="transmembrane region" description="Helical" evidence="9">
    <location>
        <begin position="155"/>
        <end position="179"/>
    </location>
</feature>
<dbReference type="CDD" id="cd06261">
    <property type="entry name" value="TM_PBP2"/>
    <property type="match status" value="1"/>
</dbReference>
<feature type="transmembrane region" description="Helical" evidence="9">
    <location>
        <begin position="199"/>
        <end position="221"/>
    </location>
</feature>
<keyword evidence="5 9" id="KW-0812">Transmembrane</keyword>
<dbReference type="InterPro" id="IPR010065">
    <property type="entry name" value="AA_ABC_transptr_permease_3TM"/>
</dbReference>
<dbReference type="PROSITE" id="PS50928">
    <property type="entry name" value="ABC_TM1"/>
    <property type="match status" value="1"/>
</dbReference>
<evidence type="ECO:0000259" key="10">
    <source>
        <dbReference type="PROSITE" id="PS50928"/>
    </source>
</evidence>
<evidence type="ECO:0000256" key="6">
    <source>
        <dbReference type="ARBA" id="ARBA00022970"/>
    </source>
</evidence>
<keyword evidence="3 9" id="KW-0813">Transport</keyword>
<dbReference type="GO" id="GO:0043190">
    <property type="term" value="C:ATP-binding cassette (ABC) transporter complex"/>
    <property type="evidence" value="ECO:0007669"/>
    <property type="project" value="InterPro"/>
</dbReference>
<keyword evidence="4" id="KW-1003">Cell membrane</keyword>
<feature type="transmembrane region" description="Helical" evidence="9">
    <location>
        <begin position="29"/>
        <end position="49"/>
    </location>
</feature>
<dbReference type="PANTHER" id="PTHR30614:SF37">
    <property type="entry name" value="AMINO-ACID ABC TRANSPORTER PERMEASE PROTEIN YHDX-RELATED"/>
    <property type="match status" value="1"/>
</dbReference>
<reference evidence="11 12" key="1">
    <citation type="submission" date="2019-06" db="EMBL/GenBank/DDBJ databases">
        <title>Sequencing the genomes of 1000 actinobacteria strains.</title>
        <authorList>
            <person name="Klenk H.-P."/>
        </authorList>
    </citation>
    <scope>NUCLEOTIDE SEQUENCE [LARGE SCALE GENOMIC DNA]</scope>
    <source>
        <strain evidence="11 12">DSM 102200</strain>
    </source>
</reference>
<comment type="caution">
    <text evidence="11">The sequence shown here is derived from an EMBL/GenBank/DDBJ whole genome shotgun (WGS) entry which is preliminary data.</text>
</comment>
<dbReference type="Proteomes" id="UP000316096">
    <property type="component" value="Unassembled WGS sequence"/>
</dbReference>
<evidence type="ECO:0000256" key="8">
    <source>
        <dbReference type="ARBA" id="ARBA00023136"/>
    </source>
</evidence>
<sequence>MNFHALLDFSPLQQEFGTIMKAFWGTVRLALVTGIGAMIFGTVLAAMRVSPTPVLRAAGALYVYIFRNTPLTLILLFCSLGLSDTLRLHISEDPGTNGFWLAAIGMTIYTSSFVCESLRAGINTVPLGQAEAARSIGLTFTQSLRLVVLPQAFRAVVAPLGSVFIAMIKNTTIALAAGYFEASAQMKQMFDTYGGTIPIFIGFAVGFMVLTLPTGFFFGWLSKRLAVAR</sequence>
<dbReference type="Gene3D" id="1.10.3720.10">
    <property type="entry name" value="MetI-like"/>
    <property type="match status" value="1"/>
</dbReference>
<dbReference type="RefSeq" id="WP_141952824.1">
    <property type="nucleotide sequence ID" value="NZ_VFOZ01000001.1"/>
</dbReference>
<dbReference type="GO" id="GO:0006865">
    <property type="term" value="P:amino acid transport"/>
    <property type="evidence" value="ECO:0007669"/>
    <property type="project" value="UniProtKB-KW"/>
</dbReference>
<dbReference type="InterPro" id="IPR000515">
    <property type="entry name" value="MetI-like"/>
</dbReference>
<evidence type="ECO:0000256" key="2">
    <source>
        <dbReference type="ARBA" id="ARBA00010072"/>
    </source>
</evidence>
<dbReference type="OrthoDB" id="3181282at2"/>
<keyword evidence="12" id="KW-1185">Reference proteome</keyword>
<protein>
    <submittedName>
        <fullName evidence="11">Glutamate transport system permease protein</fullName>
    </submittedName>
</protein>
<organism evidence="11 12">
    <name type="scientific">Actinoallomurus bryophytorum</name>
    <dbReference type="NCBI Taxonomy" id="1490222"/>
    <lineage>
        <taxon>Bacteria</taxon>
        <taxon>Bacillati</taxon>
        <taxon>Actinomycetota</taxon>
        <taxon>Actinomycetes</taxon>
        <taxon>Streptosporangiales</taxon>
        <taxon>Thermomonosporaceae</taxon>
        <taxon>Actinoallomurus</taxon>
    </lineage>
</organism>
<evidence type="ECO:0000313" key="12">
    <source>
        <dbReference type="Proteomes" id="UP000316096"/>
    </source>
</evidence>
<feature type="transmembrane region" description="Helical" evidence="9">
    <location>
        <begin position="61"/>
        <end position="82"/>
    </location>
</feature>
<dbReference type="GO" id="GO:0022857">
    <property type="term" value="F:transmembrane transporter activity"/>
    <property type="evidence" value="ECO:0007669"/>
    <property type="project" value="InterPro"/>
</dbReference>
<evidence type="ECO:0000256" key="9">
    <source>
        <dbReference type="RuleBase" id="RU363032"/>
    </source>
</evidence>
<evidence type="ECO:0000256" key="5">
    <source>
        <dbReference type="ARBA" id="ARBA00022692"/>
    </source>
</evidence>